<dbReference type="RefSeq" id="WP_140621917.1">
    <property type="nucleotide sequence ID" value="NZ_VFRQ01000006.1"/>
</dbReference>
<name>A0A501W4N3_9BACT</name>
<dbReference type="InterPro" id="IPR050747">
    <property type="entry name" value="Mitochondrial_chaperone_BCS1"/>
</dbReference>
<accession>A0A501W4N3</accession>
<evidence type="ECO:0000259" key="1">
    <source>
        <dbReference type="Pfam" id="PF00004"/>
    </source>
</evidence>
<dbReference type="Proteomes" id="UP000316727">
    <property type="component" value="Unassembled WGS sequence"/>
</dbReference>
<dbReference type="PANTHER" id="PTHR23070">
    <property type="entry name" value="BCS1 AAA-TYPE ATPASE"/>
    <property type="match status" value="1"/>
</dbReference>
<dbReference type="InterPro" id="IPR027417">
    <property type="entry name" value="P-loop_NTPase"/>
</dbReference>
<dbReference type="GO" id="GO:0005524">
    <property type="term" value="F:ATP binding"/>
    <property type="evidence" value="ECO:0007669"/>
    <property type="project" value="InterPro"/>
</dbReference>
<dbReference type="SUPFAM" id="SSF52540">
    <property type="entry name" value="P-loop containing nucleoside triphosphate hydrolases"/>
    <property type="match status" value="1"/>
</dbReference>
<dbReference type="GO" id="GO:0016887">
    <property type="term" value="F:ATP hydrolysis activity"/>
    <property type="evidence" value="ECO:0007669"/>
    <property type="project" value="InterPro"/>
</dbReference>
<sequence>MHPENYSLSNLRRKNFELEKVEAKINATDIFAERQGIYLNEFNLFVARFNQIPIFIHEINIDCIKANKWFLDTYAAIVQDFYYTKRYYDENRKPTLDDVVYFLYEDLMVCLDSNYSTVRFLFNQTDVSKVEEIVNGIHKHKHRKERRKPTISVLVNTNRGIATKSLKVTKPKLSIEDNYNEDFKEVHETILKRLTRKNDKGIVLLHGKPGTGKTSYIRYLIASTKKNVIFLPPNMATAITNPDLISILIDNPNSIFVIEDAENIVVDREKSGGSPVSTLLNISDGLLSDCLNIQIICSFNTDISKIDSALLRKGRLIAKYEFRELATERANLLSQKLGFESNFSAPATLTTVYNQTEKDFKYLATNKLIGFKT</sequence>
<dbReference type="AlphaFoldDB" id="A0A501W4N3"/>
<protein>
    <submittedName>
        <fullName evidence="2">AAA family ATPase</fullName>
    </submittedName>
</protein>
<gene>
    <name evidence="2" type="ORF">FJM65_12730</name>
</gene>
<dbReference type="Pfam" id="PF00004">
    <property type="entry name" value="AAA"/>
    <property type="match status" value="1"/>
</dbReference>
<dbReference type="InterPro" id="IPR003959">
    <property type="entry name" value="ATPase_AAA_core"/>
</dbReference>
<evidence type="ECO:0000313" key="3">
    <source>
        <dbReference type="Proteomes" id="UP000316727"/>
    </source>
</evidence>
<evidence type="ECO:0000313" key="2">
    <source>
        <dbReference type="EMBL" id="TPE43615.1"/>
    </source>
</evidence>
<proteinExistence type="predicted"/>
<comment type="caution">
    <text evidence="2">The sequence shown here is derived from an EMBL/GenBank/DDBJ whole genome shotgun (WGS) entry which is preliminary data.</text>
</comment>
<feature type="domain" description="ATPase AAA-type core" evidence="1">
    <location>
        <begin position="203"/>
        <end position="322"/>
    </location>
</feature>
<dbReference type="EMBL" id="VFRQ01000006">
    <property type="protein sequence ID" value="TPE43615.1"/>
    <property type="molecule type" value="Genomic_DNA"/>
</dbReference>
<dbReference type="OrthoDB" id="9809379at2"/>
<keyword evidence="3" id="KW-1185">Reference proteome</keyword>
<dbReference type="Gene3D" id="3.40.50.300">
    <property type="entry name" value="P-loop containing nucleotide triphosphate hydrolases"/>
    <property type="match status" value="1"/>
</dbReference>
<organism evidence="2 3">
    <name type="scientific">Pontibacter mangrovi</name>
    <dbReference type="NCBI Taxonomy" id="2589816"/>
    <lineage>
        <taxon>Bacteria</taxon>
        <taxon>Pseudomonadati</taxon>
        <taxon>Bacteroidota</taxon>
        <taxon>Cytophagia</taxon>
        <taxon>Cytophagales</taxon>
        <taxon>Hymenobacteraceae</taxon>
        <taxon>Pontibacter</taxon>
    </lineage>
</organism>
<reference evidence="2 3" key="1">
    <citation type="submission" date="2019-06" db="EMBL/GenBank/DDBJ databases">
        <title>A novel bacterium of genus Pontibacter, isolated from marine sediment.</title>
        <authorList>
            <person name="Huang H."/>
            <person name="Mo K."/>
            <person name="Hu Y."/>
        </authorList>
    </citation>
    <scope>NUCLEOTIDE SEQUENCE [LARGE SCALE GENOMIC DNA]</scope>
    <source>
        <strain evidence="2 3">HB172049</strain>
    </source>
</reference>